<evidence type="ECO:0000256" key="1">
    <source>
        <dbReference type="SAM" id="MobiDB-lite"/>
    </source>
</evidence>
<proteinExistence type="predicted"/>
<sequence>MVSTLLPTNSPSCHDALSISTFNGSNSKITPPSSPKAPKKPILLTNGPDDGFKTVSNKKKGTRNEVDFSNLMVKQQSQPLDGVATANYFQALQSMEVTFESKNVTADKKYGVRYHVAPVDVKRPDAVKASTESAFFVEKHHTKIKKASKASSVMEVTEAMLDDENTALLNVIPDRLAEADKKVDGVCKFLENATNPDHISKKAVECPLAFNSALALKMAGSGNEIGELAQL</sequence>
<accession>A0A8T1GU97</accession>
<evidence type="ECO:0000313" key="2">
    <source>
        <dbReference type="EMBL" id="KAG3196143.1"/>
    </source>
</evidence>
<reference evidence="2" key="1">
    <citation type="submission" date="2018-05" db="EMBL/GenBank/DDBJ databases">
        <title>Effector identification in a new, highly contiguous assembly of the strawberry crown rot pathogen Phytophthora cactorum.</title>
        <authorList>
            <person name="Armitage A.D."/>
            <person name="Nellist C.F."/>
            <person name="Bates H."/>
            <person name="Vickerstaff R.J."/>
            <person name="Harrison R.J."/>
        </authorList>
    </citation>
    <scope>NUCLEOTIDE SEQUENCE</scope>
    <source>
        <strain evidence="2">P421</strain>
    </source>
</reference>
<name>A0A8T1GU97_9STRA</name>
<dbReference type="EMBL" id="RCMV01004130">
    <property type="protein sequence ID" value="KAG3196143.1"/>
    <property type="molecule type" value="Genomic_DNA"/>
</dbReference>
<gene>
    <name evidence="2" type="ORF">PC129_g24736</name>
</gene>
<feature type="region of interest" description="Disordered" evidence="1">
    <location>
        <begin position="24"/>
        <end position="51"/>
    </location>
</feature>
<comment type="caution">
    <text evidence="2">The sequence shown here is derived from an EMBL/GenBank/DDBJ whole genome shotgun (WGS) entry which is preliminary data.</text>
</comment>
<feature type="non-terminal residue" evidence="2">
    <location>
        <position position="231"/>
    </location>
</feature>
<protein>
    <submittedName>
        <fullName evidence="2">Uncharacterized protein</fullName>
    </submittedName>
</protein>
<organism evidence="2 3">
    <name type="scientific">Phytophthora cactorum</name>
    <dbReference type="NCBI Taxonomy" id="29920"/>
    <lineage>
        <taxon>Eukaryota</taxon>
        <taxon>Sar</taxon>
        <taxon>Stramenopiles</taxon>
        <taxon>Oomycota</taxon>
        <taxon>Peronosporomycetes</taxon>
        <taxon>Peronosporales</taxon>
        <taxon>Peronosporaceae</taxon>
        <taxon>Phytophthora</taxon>
    </lineage>
</organism>
<evidence type="ECO:0000313" key="3">
    <source>
        <dbReference type="Proteomes" id="UP000760860"/>
    </source>
</evidence>
<dbReference type="AlphaFoldDB" id="A0A8T1GU97"/>
<dbReference type="Proteomes" id="UP000760860">
    <property type="component" value="Unassembled WGS sequence"/>
</dbReference>